<feature type="transmembrane region" description="Helical" evidence="7">
    <location>
        <begin position="186"/>
        <end position="207"/>
    </location>
</feature>
<evidence type="ECO:0000256" key="6">
    <source>
        <dbReference type="ARBA" id="ARBA00023136"/>
    </source>
</evidence>
<feature type="transmembrane region" description="Helical" evidence="7">
    <location>
        <begin position="138"/>
        <end position="157"/>
    </location>
</feature>
<keyword evidence="3" id="KW-1003">Cell membrane</keyword>
<dbReference type="Pfam" id="PF00528">
    <property type="entry name" value="BPD_transp_1"/>
    <property type="match status" value="1"/>
</dbReference>
<keyword evidence="4 7" id="KW-0812">Transmembrane</keyword>
<dbReference type="PANTHER" id="PTHR43744:SF12">
    <property type="entry name" value="ABC TRANSPORTER PERMEASE PROTEIN MG189-RELATED"/>
    <property type="match status" value="1"/>
</dbReference>
<keyword evidence="10" id="KW-1185">Reference proteome</keyword>
<comment type="similarity">
    <text evidence="7">Belongs to the binding-protein-dependent transport system permease family.</text>
</comment>
<dbReference type="Gene3D" id="1.10.3720.10">
    <property type="entry name" value="MetI-like"/>
    <property type="match status" value="1"/>
</dbReference>
<dbReference type="Proteomes" id="UP001595833">
    <property type="component" value="Unassembled WGS sequence"/>
</dbReference>
<comment type="subcellular location">
    <subcellularLocation>
        <location evidence="1 7">Cell membrane</location>
        <topology evidence="1 7">Multi-pass membrane protein</topology>
    </subcellularLocation>
</comment>
<feature type="transmembrane region" description="Helical" evidence="7">
    <location>
        <begin position="244"/>
        <end position="263"/>
    </location>
</feature>
<evidence type="ECO:0000256" key="1">
    <source>
        <dbReference type="ARBA" id="ARBA00004651"/>
    </source>
</evidence>
<dbReference type="PANTHER" id="PTHR43744">
    <property type="entry name" value="ABC TRANSPORTER PERMEASE PROTEIN MG189-RELATED-RELATED"/>
    <property type="match status" value="1"/>
</dbReference>
<dbReference type="InterPro" id="IPR000515">
    <property type="entry name" value="MetI-like"/>
</dbReference>
<comment type="caution">
    <text evidence="9">The sequence shown here is derived from an EMBL/GenBank/DDBJ whole genome shotgun (WGS) entry which is preliminary data.</text>
</comment>
<evidence type="ECO:0000313" key="9">
    <source>
        <dbReference type="EMBL" id="MFC5056445.1"/>
    </source>
</evidence>
<proteinExistence type="inferred from homology"/>
<sequence>MAARTNAMTHARTAGFHVTGAALAVLFLLPMLWTLYSSVDSKRATDDGEGLGVGNYERLADYGSGLGAYLANTFVVAFVAVAVTVVTTTLGGYALARLSFPGHNLLFLVTLAILMVPYTTILVPLYILLGWIGLQNSLIGLGLVLAVFQLPFGLFMMRSSFEALPRELEEAALIDGCTIGGALWRVLLRGVLPGVVTVGLFSFLAAWNEFVAPLIFLTDGSKFTLPVALFNLQSGSLGSVDFEALQAGVVTSAIPCVVVFLLLQRHYVRGFTSGALKG</sequence>
<evidence type="ECO:0000259" key="8">
    <source>
        <dbReference type="PROSITE" id="PS50928"/>
    </source>
</evidence>
<feature type="transmembrane region" description="Helical" evidence="7">
    <location>
        <begin position="14"/>
        <end position="36"/>
    </location>
</feature>
<dbReference type="EMBL" id="JBHSJB010000020">
    <property type="protein sequence ID" value="MFC5056445.1"/>
    <property type="molecule type" value="Genomic_DNA"/>
</dbReference>
<reference evidence="10" key="1">
    <citation type="journal article" date="2019" name="Int. J. Syst. Evol. Microbiol.">
        <title>The Global Catalogue of Microorganisms (GCM) 10K type strain sequencing project: providing services to taxonomists for standard genome sequencing and annotation.</title>
        <authorList>
            <consortium name="The Broad Institute Genomics Platform"/>
            <consortium name="The Broad Institute Genome Sequencing Center for Infectious Disease"/>
            <person name="Wu L."/>
            <person name="Ma J."/>
        </authorList>
    </citation>
    <scope>NUCLEOTIDE SEQUENCE [LARGE SCALE GENOMIC DNA]</scope>
    <source>
        <strain evidence="10">KCTC 12848</strain>
    </source>
</reference>
<dbReference type="CDD" id="cd06261">
    <property type="entry name" value="TM_PBP2"/>
    <property type="match status" value="1"/>
</dbReference>
<accession>A0ABV9Y1I3</accession>
<evidence type="ECO:0000256" key="4">
    <source>
        <dbReference type="ARBA" id="ARBA00022692"/>
    </source>
</evidence>
<dbReference type="PROSITE" id="PS50928">
    <property type="entry name" value="ABC_TM1"/>
    <property type="match status" value="1"/>
</dbReference>
<feature type="transmembrane region" description="Helical" evidence="7">
    <location>
        <begin position="69"/>
        <end position="93"/>
    </location>
</feature>
<feature type="transmembrane region" description="Helical" evidence="7">
    <location>
        <begin position="105"/>
        <end position="132"/>
    </location>
</feature>
<evidence type="ECO:0000256" key="2">
    <source>
        <dbReference type="ARBA" id="ARBA00022448"/>
    </source>
</evidence>
<protein>
    <submittedName>
        <fullName evidence="9">Carbohydrate ABC transporter permease</fullName>
    </submittedName>
</protein>
<evidence type="ECO:0000256" key="7">
    <source>
        <dbReference type="RuleBase" id="RU363032"/>
    </source>
</evidence>
<keyword evidence="5 7" id="KW-1133">Transmembrane helix</keyword>
<dbReference type="RefSeq" id="WP_344043588.1">
    <property type="nucleotide sequence ID" value="NZ_BAAAKE010000048.1"/>
</dbReference>
<evidence type="ECO:0000313" key="10">
    <source>
        <dbReference type="Proteomes" id="UP001595833"/>
    </source>
</evidence>
<dbReference type="SUPFAM" id="SSF161098">
    <property type="entry name" value="MetI-like"/>
    <property type="match status" value="1"/>
</dbReference>
<evidence type="ECO:0000256" key="5">
    <source>
        <dbReference type="ARBA" id="ARBA00022989"/>
    </source>
</evidence>
<evidence type="ECO:0000256" key="3">
    <source>
        <dbReference type="ARBA" id="ARBA00022475"/>
    </source>
</evidence>
<gene>
    <name evidence="9" type="ORF">ACFPFM_22125</name>
</gene>
<keyword evidence="6 7" id="KW-0472">Membrane</keyword>
<feature type="domain" description="ABC transmembrane type-1" evidence="8">
    <location>
        <begin position="70"/>
        <end position="263"/>
    </location>
</feature>
<keyword evidence="2 7" id="KW-0813">Transport</keyword>
<organism evidence="9 10">
    <name type="scientific">Saccharothrix xinjiangensis</name>
    <dbReference type="NCBI Taxonomy" id="204798"/>
    <lineage>
        <taxon>Bacteria</taxon>
        <taxon>Bacillati</taxon>
        <taxon>Actinomycetota</taxon>
        <taxon>Actinomycetes</taxon>
        <taxon>Pseudonocardiales</taxon>
        <taxon>Pseudonocardiaceae</taxon>
        <taxon>Saccharothrix</taxon>
    </lineage>
</organism>
<dbReference type="InterPro" id="IPR035906">
    <property type="entry name" value="MetI-like_sf"/>
</dbReference>
<name>A0ABV9Y1I3_9PSEU</name>